<protein>
    <submittedName>
        <fullName evidence="1">Uncharacterized protein</fullName>
    </submittedName>
</protein>
<reference evidence="1 2" key="1">
    <citation type="submission" date="2024-11" db="EMBL/GenBank/DDBJ databases">
        <title>Chromosome-level genome assembly of the freshwater bivalve Anodonta woodiana.</title>
        <authorList>
            <person name="Chen X."/>
        </authorList>
    </citation>
    <scope>NUCLEOTIDE SEQUENCE [LARGE SCALE GENOMIC DNA]</scope>
    <source>
        <strain evidence="1">MN2024</strain>
        <tissue evidence="1">Gills</tissue>
    </source>
</reference>
<accession>A0ABD3VFE9</accession>
<keyword evidence="2" id="KW-1185">Reference proteome</keyword>
<sequence length="98" mass="10886">MYQEGEEAGKLFKMFFTKLTAAMSDRAAINKAFNKKLNTMRKATIGTEEDLDFLHCNAHVLLGHANSANKTLKNVLCSAAECKKSTKCSNNRNNENTV</sequence>
<evidence type="ECO:0000313" key="2">
    <source>
        <dbReference type="Proteomes" id="UP001634394"/>
    </source>
</evidence>
<evidence type="ECO:0000313" key="1">
    <source>
        <dbReference type="EMBL" id="KAL3859743.1"/>
    </source>
</evidence>
<name>A0ABD3VFE9_SINWO</name>
<gene>
    <name evidence="1" type="ORF">ACJMK2_009941</name>
</gene>
<dbReference type="AlphaFoldDB" id="A0ABD3VFE9"/>
<dbReference type="EMBL" id="JBJQND010000012">
    <property type="protein sequence ID" value="KAL3859743.1"/>
    <property type="molecule type" value="Genomic_DNA"/>
</dbReference>
<dbReference type="Proteomes" id="UP001634394">
    <property type="component" value="Unassembled WGS sequence"/>
</dbReference>
<proteinExistence type="predicted"/>
<organism evidence="1 2">
    <name type="scientific">Sinanodonta woodiana</name>
    <name type="common">Chinese pond mussel</name>
    <name type="synonym">Anodonta woodiana</name>
    <dbReference type="NCBI Taxonomy" id="1069815"/>
    <lineage>
        <taxon>Eukaryota</taxon>
        <taxon>Metazoa</taxon>
        <taxon>Spiralia</taxon>
        <taxon>Lophotrochozoa</taxon>
        <taxon>Mollusca</taxon>
        <taxon>Bivalvia</taxon>
        <taxon>Autobranchia</taxon>
        <taxon>Heteroconchia</taxon>
        <taxon>Palaeoheterodonta</taxon>
        <taxon>Unionida</taxon>
        <taxon>Unionoidea</taxon>
        <taxon>Unionidae</taxon>
        <taxon>Unioninae</taxon>
        <taxon>Sinanodonta</taxon>
    </lineage>
</organism>
<comment type="caution">
    <text evidence="1">The sequence shown here is derived from an EMBL/GenBank/DDBJ whole genome shotgun (WGS) entry which is preliminary data.</text>
</comment>